<sequence length="173" mass="19266">MIRYLLHLLAVVIPICFSEEINCKTLETRDGTLYIVPDFTSSDCHYSWSNSSGHVLANNDGGIDIIGSNSTSLHTNSCYETVEYSRGCMSEQSKTIKCFANCTRSARLPNVEELPTKHNALLGISLFVAFMVLVVGGILMGFVFRDKLSRCRKHLYTAVKPNKHRNQGADVMV</sequence>
<organism evidence="3 4">
    <name type="scientific">Characodon lateralis</name>
    <dbReference type="NCBI Taxonomy" id="208331"/>
    <lineage>
        <taxon>Eukaryota</taxon>
        <taxon>Metazoa</taxon>
        <taxon>Chordata</taxon>
        <taxon>Craniata</taxon>
        <taxon>Vertebrata</taxon>
        <taxon>Euteleostomi</taxon>
        <taxon>Actinopterygii</taxon>
        <taxon>Neopterygii</taxon>
        <taxon>Teleostei</taxon>
        <taxon>Neoteleostei</taxon>
        <taxon>Acanthomorphata</taxon>
        <taxon>Ovalentaria</taxon>
        <taxon>Atherinomorphae</taxon>
        <taxon>Cyprinodontiformes</taxon>
        <taxon>Goodeidae</taxon>
        <taxon>Characodon</taxon>
    </lineage>
</organism>
<gene>
    <name evidence="3" type="ORF">CHARACLAT_011749</name>
</gene>
<keyword evidence="1" id="KW-0812">Transmembrane</keyword>
<keyword evidence="1" id="KW-0472">Membrane</keyword>
<evidence type="ECO:0000313" key="4">
    <source>
        <dbReference type="Proteomes" id="UP001352852"/>
    </source>
</evidence>
<feature type="chain" id="PRO_5045451954" evidence="2">
    <location>
        <begin position="19"/>
        <end position="173"/>
    </location>
</feature>
<evidence type="ECO:0000313" key="3">
    <source>
        <dbReference type="EMBL" id="MED6273971.1"/>
    </source>
</evidence>
<feature type="transmembrane region" description="Helical" evidence="1">
    <location>
        <begin position="120"/>
        <end position="144"/>
    </location>
</feature>
<protein>
    <submittedName>
        <fullName evidence="3">Uncharacterized protein</fullName>
    </submittedName>
</protein>
<keyword evidence="2" id="KW-0732">Signal</keyword>
<evidence type="ECO:0000256" key="1">
    <source>
        <dbReference type="SAM" id="Phobius"/>
    </source>
</evidence>
<keyword evidence="1" id="KW-1133">Transmembrane helix</keyword>
<comment type="caution">
    <text evidence="3">The sequence shown here is derived from an EMBL/GenBank/DDBJ whole genome shotgun (WGS) entry which is preliminary data.</text>
</comment>
<feature type="signal peptide" evidence="2">
    <location>
        <begin position="1"/>
        <end position="18"/>
    </location>
</feature>
<keyword evidence="4" id="KW-1185">Reference proteome</keyword>
<dbReference type="EMBL" id="JAHUTJ010025387">
    <property type="protein sequence ID" value="MED6273971.1"/>
    <property type="molecule type" value="Genomic_DNA"/>
</dbReference>
<accession>A0ABU7DGB2</accession>
<dbReference type="Proteomes" id="UP001352852">
    <property type="component" value="Unassembled WGS sequence"/>
</dbReference>
<proteinExistence type="predicted"/>
<evidence type="ECO:0000256" key="2">
    <source>
        <dbReference type="SAM" id="SignalP"/>
    </source>
</evidence>
<reference evidence="3 4" key="1">
    <citation type="submission" date="2021-06" db="EMBL/GenBank/DDBJ databases">
        <authorList>
            <person name="Palmer J.M."/>
        </authorList>
    </citation>
    <scope>NUCLEOTIDE SEQUENCE [LARGE SCALE GENOMIC DNA]</scope>
    <source>
        <strain evidence="3 4">CL_MEX2019</strain>
        <tissue evidence="3">Muscle</tissue>
    </source>
</reference>
<name>A0ABU7DGB2_9TELE</name>